<keyword evidence="2" id="KW-1185">Reference proteome</keyword>
<evidence type="ECO:0000313" key="2">
    <source>
        <dbReference type="Proteomes" id="UP001595616"/>
    </source>
</evidence>
<organism evidence="1 2">
    <name type="scientific">Lacihabitans lacunae</name>
    <dbReference type="NCBI Taxonomy" id="1028214"/>
    <lineage>
        <taxon>Bacteria</taxon>
        <taxon>Pseudomonadati</taxon>
        <taxon>Bacteroidota</taxon>
        <taxon>Cytophagia</taxon>
        <taxon>Cytophagales</taxon>
        <taxon>Leadbetterellaceae</taxon>
        <taxon>Lacihabitans</taxon>
    </lineage>
</organism>
<evidence type="ECO:0000313" key="1">
    <source>
        <dbReference type="EMBL" id="MFC3813127.1"/>
    </source>
</evidence>
<dbReference type="SUPFAM" id="SSF46458">
    <property type="entry name" value="Globin-like"/>
    <property type="match status" value="1"/>
</dbReference>
<dbReference type="InterPro" id="IPR009050">
    <property type="entry name" value="Globin-like_sf"/>
</dbReference>
<sequence length="125" mass="14886">MKDIENRNDVINLVDSFYSLVLADKDLAPVFQPSLEEWPHHVERVYNFWENWLFQTGSYTGGMMFVHLQRHKTHPLTTELFEKWLYYWYITIDKFFEGKNADFLKKKALEIGEILNAKLNAKPTA</sequence>
<protein>
    <submittedName>
        <fullName evidence="1">Group III truncated hemoglobin</fullName>
    </submittedName>
</protein>
<dbReference type="EMBL" id="JBHRYQ010000001">
    <property type="protein sequence ID" value="MFC3813127.1"/>
    <property type="molecule type" value="Genomic_DNA"/>
</dbReference>
<gene>
    <name evidence="1" type="ORF">ACFOOI_20850</name>
</gene>
<reference evidence="2" key="1">
    <citation type="journal article" date="2019" name="Int. J. Syst. Evol. Microbiol.">
        <title>The Global Catalogue of Microorganisms (GCM) 10K type strain sequencing project: providing services to taxonomists for standard genome sequencing and annotation.</title>
        <authorList>
            <consortium name="The Broad Institute Genomics Platform"/>
            <consortium name="The Broad Institute Genome Sequencing Center for Infectious Disease"/>
            <person name="Wu L."/>
            <person name="Ma J."/>
        </authorList>
    </citation>
    <scope>NUCLEOTIDE SEQUENCE [LARGE SCALE GENOMIC DNA]</scope>
    <source>
        <strain evidence="2">CECT 7956</strain>
    </source>
</reference>
<proteinExistence type="predicted"/>
<dbReference type="InterPro" id="IPR012292">
    <property type="entry name" value="Globin/Proto"/>
</dbReference>
<comment type="caution">
    <text evidence="1">The sequence shown here is derived from an EMBL/GenBank/DDBJ whole genome shotgun (WGS) entry which is preliminary data.</text>
</comment>
<dbReference type="Gene3D" id="1.10.490.10">
    <property type="entry name" value="Globins"/>
    <property type="match status" value="1"/>
</dbReference>
<dbReference type="Proteomes" id="UP001595616">
    <property type="component" value="Unassembled WGS sequence"/>
</dbReference>
<dbReference type="CDD" id="cd08916">
    <property type="entry name" value="TrHb3_P"/>
    <property type="match status" value="1"/>
</dbReference>
<accession>A0ABV7Z476</accession>
<name>A0ABV7Z476_9BACT</name>
<dbReference type="RefSeq" id="WP_379840032.1">
    <property type="nucleotide sequence ID" value="NZ_JBHRYQ010000001.1"/>
</dbReference>